<proteinExistence type="predicted"/>
<dbReference type="InterPro" id="IPR011335">
    <property type="entry name" value="Restrct_endonuc-II-like"/>
</dbReference>
<evidence type="ECO:0000313" key="2">
    <source>
        <dbReference type="Proteomes" id="UP000005087"/>
    </source>
</evidence>
<dbReference type="eggNOG" id="COG2852">
    <property type="taxonomic scope" value="Bacteria"/>
</dbReference>
<keyword evidence="2" id="KW-1185">Reference proteome</keyword>
<name>I1CXL8_9PSEU</name>
<dbReference type="STRING" id="928724.SacglDRAFT_00491"/>
<sequence length="365" mass="41342">MWGLDTPGSWCLARLVDNRQSSPGAVDNSTRTDVKVCGTRNAADMNTTIDINDVFRGSVAKAHGYVTAAELRGPRFRRLFQDVYVPAHVPVTHELRCRGAALIVPKEAVLTGRSAATVLGVELAKPYDPVEFVVPEAHRFGPIKGIHVRRTEVKPKESRPWNGIRIARPWRIALDLVLRLSPRVHGWVRRLRIAVPDLDAFVRSGRVTVTKLRRTWRGRRNRGIRLARAALSMVDPRAESLPESELRVVLRAGGFDPIPQYSITRKGREVARLDLVLEDTKTAVEYDGRWHRSRRNIRRDKARRKRLMTEGWNFVIVTAEKLAGDHRRILEEVRRAQFRRGLPGTSRSRRCRVFSARAANSSSGG</sequence>
<accession>I1CXL8</accession>
<dbReference type="Gene3D" id="3.40.960.10">
    <property type="entry name" value="VSR Endonuclease"/>
    <property type="match status" value="1"/>
</dbReference>
<protein>
    <recommendedName>
        <fullName evidence="3">DUF559 domain-containing protein</fullName>
    </recommendedName>
</protein>
<dbReference type="AlphaFoldDB" id="I1CXL8"/>
<organism evidence="1 2">
    <name type="scientific">Saccharomonospora glauca K62</name>
    <dbReference type="NCBI Taxonomy" id="928724"/>
    <lineage>
        <taxon>Bacteria</taxon>
        <taxon>Bacillati</taxon>
        <taxon>Actinomycetota</taxon>
        <taxon>Actinomycetes</taxon>
        <taxon>Pseudonocardiales</taxon>
        <taxon>Pseudonocardiaceae</taxon>
        <taxon>Saccharomonospora</taxon>
    </lineage>
</organism>
<reference evidence="1 2" key="1">
    <citation type="submission" date="2011-09" db="EMBL/GenBank/DDBJ databases">
        <authorList>
            <consortium name="US DOE Joint Genome Institute (JGI-PGF)"/>
            <person name="Lucas S."/>
            <person name="Han J."/>
            <person name="Lapidus A."/>
            <person name="Cheng J.-F."/>
            <person name="Goodwin L."/>
            <person name="Pitluck S."/>
            <person name="Peters L."/>
            <person name="Land M.L."/>
            <person name="Hauser L."/>
            <person name="Brambilla E."/>
            <person name="Klenk H.-P."/>
            <person name="Woyke T.J."/>
        </authorList>
    </citation>
    <scope>NUCLEOTIDE SEQUENCE [LARGE SCALE GENOMIC DNA]</scope>
    <source>
        <strain evidence="1 2">K62</strain>
    </source>
</reference>
<gene>
    <name evidence="1" type="ORF">SacglDRAFT_00491</name>
</gene>
<dbReference type="Proteomes" id="UP000005087">
    <property type="component" value="Chromosome"/>
</dbReference>
<dbReference type="EMBL" id="CM001484">
    <property type="protein sequence ID" value="EIE97442.1"/>
    <property type="molecule type" value="Genomic_DNA"/>
</dbReference>
<evidence type="ECO:0008006" key="3">
    <source>
        <dbReference type="Google" id="ProtNLM"/>
    </source>
</evidence>
<evidence type="ECO:0000313" key="1">
    <source>
        <dbReference type="EMBL" id="EIE97442.1"/>
    </source>
</evidence>
<dbReference type="SUPFAM" id="SSF52980">
    <property type="entry name" value="Restriction endonuclease-like"/>
    <property type="match status" value="1"/>
</dbReference>
<dbReference type="HOGENOM" id="CLU_052626_5_1_11"/>
<reference evidence="2" key="2">
    <citation type="submission" date="2012-01" db="EMBL/GenBank/DDBJ databases">
        <title>Noncontiguous Finished sequence of chromosome of Saccharomonospora glauca K62.</title>
        <authorList>
            <consortium name="US DOE Joint Genome Institute"/>
            <person name="Lucas S."/>
            <person name="Han J."/>
            <person name="Lapidus A."/>
            <person name="Cheng J.-F."/>
            <person name="Goodwin L."/>
            <person name="Pitluck S."/>
            <person name="Peters L."/>
            <person name="Mikhailova N."/>
            <person name="Held B."/>
            <person name="Detter J.C."/>
            <person name="Han C."/>
            <person name="Tapia R."/>
            <person name="Land M."/>
            <person name="Hauser L."/>
            <person name="Kyrpides N."/>
            <person name="Ivanova N."/>
            <person name="Pagani I."/>
            <person name="Brambilla E.-M."/>
            <person name="Klenk H.-P."/>
            <person name="Woyke T."/>
        </authorList>
    </citation>
    <scope>NUCLEOTIDE SEQUENCE [LARGE SCALE GENOMIC DNA]</scope>
    <source>
        <strain evidence="2">K62</strain>
    </source>
</reference>